<proteinExistence type="predicted"/>
<name>A0A518HRP0_9BACT</name>
<accession>A0A518HRP0</accession>
<protein>
    <submittedName>
        <fullName evidence="1">Uncharacterized protein</fullName>
    </submittedName>
</protein>
<dbReference type="EMBL" id="CP037423">
    <property type="protein sequence ID" value="QDV43516.1"/>
    <property type="molecule type" value="Genomic_DNA"/>
</dbReference>
<reference evidence="1 2" key="1">
    <citation type="submission" date="2019-03" db="EMBL/GenBank/DDBJ databases">
        <title>Deep-cultivation of Planctomycetes and their phenomic and genomic characterization uncovers novel biology.</title>
        <authorList>
            <person name="Wiegand S."/>
            <person name="Jogler M."/>
            <person name="Boedeker C."/>
            <person name="Pinto D."/>
            <person name="Vollmers J."/>
            <person name="Rivas-Marin E."/>
            <person name="Kohn T."/>
            <person name="Peeters S.H."/>
            <person name="Heuer A."/>
            <person name="Rast P."/>
            <person name="Oberbeckmann S."/>
            <person name="Bunk B."/>
            <person name="Jeske O."/>
            <person name="Meyerdierks A."/>
            <person name="Storesund J.E."/>
            <person name="Kallscheuer N."/>
            <person name="Luecker S."/>
            <person name="Lage O.M."/>
            <person name="Pohl T."/>
            <person name="Merkel B.J."/>
            <person name="Hornburger P."/>
            <person name="Mueller R.-W."/>
            <person name="Bruemmer F."/>
            <person name="Labrenz M."/>
            <person name="Spormann A.M."/>
            <person name="Op den Camp H."/>
            <person name="Overmann J."/>
            <person name="Amann R."/>
            <person name="Jetten M.S.M."/>
            <person name="Mascher T."/>
            <person name="Medema M.H."/>
            <person name="Devos D.P."/>
            <person name="Kaster A.-K."/>
            <person name="Ovreas L."/>
            <person name="Rohde M."/>
            <person name="Galperin M.Y."/>
            <person name="Jogler C."/>
        </authorList>
    </citation>
    <scope>NUCLEOTIDE SEQUENCE [LARGE SCALE GENOMIC DNA]</scope>
    <source>
        <strain evidence="1 2">Enr13</strain>
    </source>
</reference>
<gene>
    <name evidence="1" type="ORF">Enr13x_33730</name>
</gene>
<evidence type="ECO:0000313" key="2">
    <source>
        <dbReference type="Proteomes" id="UP000319004"/>
    </source>
</evidence>
<dbReference type="KEGG" id="snep:Enr13x_33730"/>
<evidence type="ECO:0000313" key="1">
    <source>
        <dbReference type="EMBL" id="QDV43516.1"/>
    </source>
</evidence>
<dbReference type="Proteomes" id="UP000319004">
    <property type="component" value="Chromosome"/>
</dbReference>
<dbReference type="AlphaFoldDB" id="A0A518HRP0"/>
<sequence length="128" mass="14036">MPGRFRVAAHDFDRPLALFRPPCLLVVSGWPRAVQSLTVFREPLAGRMRLMGVAGILGCSVRGQIRVRIAADCISRSLAMPESSRKSVGIYLPKPYNPAAKGLISARLACEVLSWTAQADVARLAWLY</sequence>
<keyword evidence="2" id="KW-1185">Reference proteome</keyword>
<organism evidence="1 2">
    <name type="scientific">Stieleria neptunia</name>
    <dbReference type="NCBI Taxonomy" id="2527979"/>
    <lineage>
        <taxon>Bacteria</taxon>
        <taxon>Pseudomonadati</taxon>
        <taxon>Planctomycetota</taxon>
        <taxon>Planctomycetia</taxon>
        <taxon>Pirellulales</taxon>
        <taxon>Pirellulaceae</taxon>
        <taxon>Stieleria</taxon>
    </lineage>
</organism>